<accession>A0A9W5VPK2</accession>
<evidence type="ECO:0000313" key="2">
    <source>
        <dbReference type="EMBL" id="EOQ00954.1"/>
    </source>
</evidence>
<feature type="compositionally biased region" description="Basic and acidic residues" evidence="1">
    <location>
        <begin position="260"/>
        <end position="277"/>
    </location>
</feature>
<evidence type="ECO:0008006" key="4">
    <source>
        <dbReference type="Google" id="ProtNLM"/>
    </source>
</evidence>
<dbReference type="AlphaFoldDB" id="A0A9W5VPK2"/>
<name>A0A9W5VPK2_BACCE</name>
<gene>
    <name evidence="2" type="ORF">IKC_06152</name>
</gene>
<sequence length="294" mass="33168">MATIKNLHYEGKFTEFSEANPSEDLIKEAIMFSVGTHRGKDYTESHLQTLVDSFSKDDEIPVQLDHSESARDTVGYLEEASVKDGKLMGKVRIIEEFAKERIAKKLLKKLSVSFYTDREGNPTRLREVSLVAFPQLKGATLFSENGFTSELDELEQTEEVTPMPEETKLEFAELEKAYAEKFSEMEAKMAATDAKLQKFAEEKVSAKVEKFQEAKKTVPAQKESLTKLLASFSEEQAEAFEEFMANMGAVEFNEVAEVENGEKPAETVTEEHQDFKESDEYKAYMKSIGKGGNN</sequence>
<dbReference type="Proteomes" id="UP000014028">
    <property type="component" value="Unassembled WGS sequence"/>
</dbReference>
<comment type="caution">
    <text evidence="2">The sequence shown here is derived from an EMBL/GenBank/DDBJ whole genome shotgun (WGS) entry which is preliminary data.</text>
</comment>
<dbReference type="EMBL" id="AHFK01000113">
    <property type="protein sequence ID" value="EOQ00954.1"/>
    <property type="molecule type" value="Genomic_DNA"/>
</dbReference>
<dbReference type="RefSeq" id="WP_016124078.1">
    <property type="nucleotide sequence ID" value="NZ_KB976852.1"/>
</dbReference>
<reference evidence="2 3" key="1">
    <citation type="submission" date="2012-12" db="EMBL/GenBank/DDBJ databases">
        <title>The Genome Sequence of Bacillus cereus VD184.</title>
        <authorList>
            <consortium name="The Broad Institute Genome Sequencing Platform"/>
            <consortium name="The Broad Institute Genome Sequencing Center for Infectious Disease"/>
            <person name="Feldgarden M."/>
            <person name="Van der Auwera G.A."/>
            <person name="Mahillon J."/>
            <person name="Duprez V."/>
            <person name="Timmery S."/>
            <person name="Mattelet C."/>
            <person name="Dierick K."/>
            <person name="Sun M."/>
            <person name="Yu Z."/>
            <person name="Zhu L."/>
            <person name="Hu X."/>
            <person name="Shank E.B."/>
            <person name="Swiecicka I."/>
            <person name="Hansen B.M."/>
            <person name="Andrup L."/>
            <person name="Walker B."/>
            <person name="Young S.K."/>
            <person name="Zeng Q."/>
            <person name="Gargeya S."/>
            <person name="Fitzgerald M."/>
            <person name="Haas B."/>
            <person name="Abouelleil A."/>
            <person name="Alvarado L."/>
            <person name="Arachchi H.M."/>
            <person name="Berlin A.M."/>
            <person name="Chapman S.B."/>
            <person name="Dewar J."/>
            <person name="Goldberg J."/>
            <person name="Griggs A."/>
            <person name="Gujja S."/>
            <person name="Hansen M."/>
            <person name="Howarth C."/>
            <person name="Imamovic A."/>
            <person name="Larimer J."/>
            <person name="McCowan C."/>
            <person name="Murphy C."/>
            <person name="Neiman D."/>
            <person name="Pearson M."/>
            <person name="Priest M."/>
            <person name="Roberts A."/>
            <person name="Saif S."/>
            <person name="Shea T."/>
            <person name="Sisk P."/>
            <person name="Sykes S."/>
            <person name="Wortman J."/>
            <person name="Nusbaum C."/>
            <person name="Birren B."/>
        </authorList>
    </citation>
    <scope>NUCLEOTIDE SEQUENCE [LARGE SCALE GENOMIC DNA]</scope>
    <source>
        <strain evidence="2 3">VD184</strain>
    </source>
</reference>
<feature type="region of interest" description="Disordered" evidence="1">
    <location>
        <begin position="258"/>
        <end position="277"/>
    </location>
</feature>
<proteinExistence type="predicted"/>
<evidence type="ECO:0000313" key="3">
    <source>
        <dbReference type="Proteomes" id="UP000014028"/>
    </source>
</evidence>
<organism evidence="2 3">
    <name type="scientific">Bacillus cereus VD184</name>
    <dbReference type="NCBI Taxonomy" id="1053242"/>
    <lineage>
        <taxon>Bacteria</taxon>
        <taxon>Bacillati</taxon>
        <taxon>Bacillota</taxon>
        <taxon>Bacilli</taxon>
        <taxon>Bacillales</taxon>
        <taxon>Bacillaceae</taxon>
        <taxon>Bacillus</taxon>
        <taxon>Bacillus cereus group</taxon>
    </lineage>
</organism>
<protein>
    <recommendedName>
        <fullName evidence="4">Phage protein</fullName>
    </recommendedName>
</protein>
<evidence type="ECO:0000256" key="1">
    <source>
        <dbReference type="SAM" id="MobiDB-lite"/>
    </source>
</evidence>